<evidence type="ECO:0000313" key="4">
    <source>
        <dbReference type="Proteomes" id="UP000078576"/>
    </source>
</evidence>
<proteinExistence type="predicted"/>
<keyword evidence="2" id="KW-0812">Transmembrane</keyword>
<keyword evidence="2" id="KW-0472">Membrane</keyword>
<feature type="transmembrane region" description="Helical" evidence="2">
    <location>
        <begin position="47"/>
        <end position="68"/>
    </location>
</feature>
<keyword evidence="4" id="KW-1185">Reference proteome</keyword>
<protein>
    <submittedName>
        <fullName evidence="3">Uncharacterized protein</fullName>
    </submittedName>
</protein>
<evidence type="ECO:0000313" key="3">
    <source>
        <dbReference type="EMBL" id="KUI59969.1"/>
    </source>
</evidence>
<reference evidence="4" key="1">
    <citation type="submission" date="2014-12" db="EMBL/GenBank/DDBJ databases">
        <title>Genome Sequence of Valsa Canker Pathogens Uncovers a Specific Adaption of Colonization on Woody Bark.</title>
        <authorList>
            <person name="Yin Z."/>
            <person name="Liu H."/>
            <person name="Gao X."/>
            <person name="Li Z."/>
            <person name="Song N."/>
            <person name="Ke X."/>
            <person name="Dai Q."/>
            <person name="Wu Y."/>
            <person name="Sun Y."/>
            <person name="Xu J.-R."/>
            <person name="Kang Z.K."/>
            <person name="Wang L."/>
            <person name="Huang L."/>
        </authorList>
    </citation>
    <scope>NUCLEOTIDE SEQUENCE [LARGE SCALE GENOMIC DNA]</scope>
    <source>
        <strain evidence="4">SXYL134</strain>
    </source>
</reference>
<organism evidence="3 4">
    <name type="scientific">Cytospora mali</name>
    <name type="common">Apple Valsa canker fungus</name>
    <name type="synonym">Valsa mali</name>
    <dbReference type="NCBI Taxonomy" id="578113"/>
    <lineage>
        <taxon>Eukaryota</taxon>
        <taxon>Fungi</taxon>
        <taxon>Dikarya</taxon>
        <taxon>Ascomycota</taxon>
        <taxon>Pezizomycotina</taxon>
        <taxon>Sordariomycetes</taxon>
        <taxon>Sordariomycetidae</taxon>
        <taxon>Diaporthales</taxon>
        <taxon>Cytosporaceae</taxon>
        <taxon>Cytospora</taxon>
    </lineage>
</organism>
<feature type="compositionally biased region" description="Polar residues" evidence="1">
    <location>
        <begin position="102"/>
        <end position="111"/>
    </location>
</feature>
<evidence type="ECO:0000256" key="1">
    <source>
        <dbReference type="SAM" id="MobiDB-lite"/>
    </source>
</evidence>
<accession>A0A194V7V7</accession>
<keyword evidence="2" id="KW-1133">Transmembrane helix</keyword>
<feature type="compositionally biased region" description="Pro residues" evidence="1">
    <location>
        <begin position="143"/>
        <end position="154"/>
    </location>
</feature>
<dbReference type="Proteomes" id="UP000078576">
    <property type="component" value="Unassembled WGS sequence"/>
</dbReference>
<evidence type="ECO:0000256" key="2">
    <source>
        <dbReference type="SAM" id="Phobius"/>
    </source>
</evidence>
<dbReference type="EMBL" id="KN714740">
    <property type="protein sequence ID" value="KUI59969.1"/>
    <property type="molecule type" value="Genomic_DNA"/>
</dbReference>
<name>A0A194V7V7_CYTMA</name>
<feature type="region of interest" description="Disordered" evidence="1">
    <location>
        <begin position="93"/>
        <end position="178"/>
    </location>
</feature>
<dbReference type="AlphaFoldDB" id="A0A194V7V7"/>
<gene>
    <name evidence="3" type="ORF">VP1G_07201</name>
</gene>
<sequence>MAPFRLIVAHHKGDDIYNLRKKDLPSSAAESFQHQPTPETSEKNRNLAILFASILMSVIIVALCRAIYYRKKCSAVDSDDETNSDTFVNQLDFEGHGHETDSSTGWYTSDETSVEGGTRSRGDNLTYPRSAVLRNKDRNGWKSPPPPYTLPPPYNSLGSSPYSGLERRTEDAENLTPA</sequence>